<dbReference type="EMBL" id="JBEAFC010000012">
    <property type="protein sequence ID" value="KAL1534447.1"/>
    <property type="molecule type" value="Genomic_DNA"/>
</dbReference>
<comment type="caution">
    <text evidence="2">The sequence shown here is derived from an EMBL/GenBank/DDBJ whole genome shotgun (WGS) entry which is preliminary data.</text>
</comment>
<protein>
    <submittedName>
        <fullName evidence="2">Uncharacterized protein</fullName>
    </submittedName>
</protein>
<feature type="chain" id="PRO_5044746861" evidence="1">
    <location>
        <begin position="24"/>
        <end position="169"/>
    </location>
</feature>
<keyword evidence="3" id="KW-1185">Reference proteome</keyword>
<keyword evidence="1" id="KW-0732">Signal</keyword>
<proteinExistence type="predicted"/>
<evidence type="ECO:0000313" key="2">
    <source>
        <dbReference type="EMBL" id="KAL1534447.1"/>
    </source>
</evidence>
<feature type="signal peptide" evidence="1">
    <location>
        <begin position="1"/>
        <end position="23"/>
    </location>
</feature>
<reference evidence="2 3" key="1">
    <citation type="submission" date="2024-06" db="EMBL/GenBank/DDBJ databases">
        <title>A chromosome level genome sequence of Diviner's sage (Salvia divinorum).</title>
        <authorList>
            <person name="Ford S.A."/>
            <person name="Ro D.-K."/>
            <person name="Ness R.W."/>
            <person name="Phillips M.A."/>
        </authorList>
    </citation>
    <scope>NUCLEOTIDE SEQUENCE [LARGE SCALE GENOMIC DNA]</scope>
    <source>
        <strain evidence="2">SAF-2024a</strain>
        <tissue evidence="2">Leaf</tissue>
    </source>
</reference>
<evidence type="ECO:0000256" key="1">
    <source>
        <dbReference type="SAM" id="SignalP"/>
    </source>
</evidence>
<gene>
    <name evidence="2" type="ORF">AAHA92_30622</name>
</gene>
<organism evidence="2 3">
    <name type="scientific">Salvia divinorum</name>
    <name type="common">Maria pastora</name>
    <name type="synonym">Diviner's sage</name>
    <dbReference type="NCBI Taxonomy" id="28513"/>
    <lineage>
        <taxon>Eukaryota</taxon>
        <taxon>Viridiplantae</taxon>
        <taxon>Streptophyta</taxon>
        <taxon>Embryophyta</taxon>
        <taxon>Tracheophyta</taxon>
        <taxon>Spermatophyta</taxon>
        <taxon>Magnoliopsida</taxon>
        <taxon>eudicotyledons</taxon>
        <taxon>Gunneridae</taxon>
        <taxon>Pentapetalae</taxon>
        <taxon>asterids</taxon>
        <taxon>lamiids</taxon>
        <taxon>Lamiales</taxon>
        <taxon>Lamiaceae</taxon>
        <taxon>Nepetoideae</taxon>
        <taxon>Mentheae</taxon>
        <taxon>Salviinae</taxon>
        <taxon>Salvia</taxon>
        <taxon>Salvia subgen. Calosphace</taxon>
    </lineage>
</organism>
<dbReference type="AlphaFoldDB" id="A0ABD1FRI3"/>
<evidence type="ECO:0000313" key="3">
    <source>
        <dbReference type="Proteomes" id="UP001567538"/>
    </source>
</evidence>
<dbReference type="Proteomes" id="UP001567538">
    <property type="component" value="Unassembled WGS sequence"/>
</dbReference>
<sequence length="169" mass="17079">MGYKQSPALIVAALLLLTPLAYGQIIPPIPSLPGLGSGNFIGTLCCTPTGNCPPGSIGVPDVTVNLNCTNLLTGAQSIFQGATNTAGVFNITVPKLPIVGGGLIPPLGSLLSCAVVINLPLDAAVCPVLSNVTGIATGIPTLVNIIRNSLLGPILVFGFQVFRIVTITP</sequence>
<accession>A0ABD1FRI3</accession>
<name>A0ABD1FRI3_SALDI</name>